<evidence type="ECO:0000256" key="8">
    <source>
        <dbReference type="PROSITE-ProRule" id="PRU10141"/>
    </source>
</evidence>
<evidence type="ECO:0000256" key="9">
    <source>
        <dbReference type="RuleBase" id="RU362096"/>
    </source>
</evidence>
<keyword evidence="1 9" id="KW-0808">Transferase</keyword>
<keyword evidence="3 9" id="KW-0418">Kinase</keyword>
<dbReference type="Proteomes" id="UP001303046">
    <property type="component" value="Unassembled WGS sequence"/>
</dbReference>
<evidence type="ECO:0000256" key="2">
    <source>
        <dbReference type="ARBA" id="ARBA00022741"/>
    </source>
</evidence>
<feature type="binding site" evidence="8">
    <location>
        <position position="400"/>
    </location>
    <ligand>
        <name>ATP</name>
        <dbReference type="ChEBI" id="CHEBI:30616"/>
    </ligand>
</feature>
<dbReference type="Gene3D" id="3.30.200.20">
    <property type="entry name" value="Phosphorylase Kinase, domain 1"/>
    <property type="match status" value="1"/>
</dbReference>
<dbReference type="SMART" id="SM00219">
    <property type="entry name" value="TyrKc"/>
    <property type="match status" value="1"/>
</dbReference>
<reference evidence="13 14" key="1">
    <citation type="submission" date="2023-08" db="EMBL/GenBank/DDBJ databases">
        <title>A Necator americanus chromosomal reference genome.</title>
        <authorList>
            <person name="Ilik V."/>
            <person name="Petrzelkova K.J."/>
            <person name="Pardy F."/>
            <person name="Fuh T."/>
            <person name="Niatou-Singa F.S."/>
            <person name="Gouil Q."/>
            <person name="Baker L."/>
            <person name="Ritchie M.E."/>
            <person name="Jex A.R."/>
            <person name="Gazzola D."/>
            <person name="Li H."/>
            <person name="Toshio Fujiwara R."/>
            <person name="Zhan B."/>
            <person name="Aroian R.V."/>
            <person name="Pafco B."/>
            <person name="Schwarz E.M."/>
        </authorList>
    </citation>
    <scope>NUCLEOTIDE SEQUENCE [LARGE SCALE GENOMIC DNA]</scope>
    <source>
        <strain evidence="13 14">Aroian</strain>
        <tissue evidence="13">Whole animal</tissue>
    </source>
</reference>
<dbReference type="InterPro" id="IPR000719">
    <property type="entry name" value="Prot_kinase_dom"/>
</dbReference>
<dbReference type="InterPro" id="IPR001245">
    <property type="entry name" value="Ser-Thr/Tyr_kinase_cat_dom"/>
</dbReference>
<dbReference type="Pfam" id="PF00017">
    <property type="entry name" value="SH2"/>
    <property type="match status" value="1"/>
</dbReference>
<feature type="compositionally biased region" description="Basic residues" evidence="10">
    <location>
        <begin position="82"/>
        <end position="93"/>
    </location>
</feature>
<dbReference type="InterPro" id="IPR036860">
    <property type="entry name" value="SH2_dom_sf"/>
</dbReference>
<feature type="compositionally biased region" description="Basic and acidic residues" evidence="10">
    <location>
        <begin position="15"/>
        <end position="38"/>
    </location>
</feature>
<comment type="similarity">
    <text evidence="9">Belongs to the protein kinase superfamily. Tyr protein kinase family.</text>
</comment>
<dbReference type="PRINTS" id="PR00109">
    <property type="entry name" value="TYRKINASE"/>
</dbReference>
<evidence type="ECO:0000256" key="3">
    <source>
        <dbReference type="ARBA" id="ARBA00022777"/>
    </source>
</evidence>
<evidence type="ECO:0000259" key="12">
    <source>
        <dbReference type="PROSITE" id="PS50011"/>
    </source>
</evidence>
<dbReference type="EMBL" id="JAVFWL010000001">
    <property type="protein sequence ID" value="KAK6727314.1"/>
    <property type="molecule type" value="Genomic_DNA"/>
</dbReference>
<dbReference type="SUPFAM" id="SSF55550">
    <property type="entry name" value="SH2 domain"/>
    <property type="match status" value="1"/>
</dbReference>
<evidence type="ECO:0000256" key="4">
    <source>
        <dbReference type="ARBA" id="ARBA00022840"/>
    </source>
</evidence>
<dbReference type="InterPro" id="IPR008266">
    <property type="entry name" value="Tyr_kinase_AS"/>
</dbReference>
<keyword evidence="4 8" id="KW-0067">ATP-binding</keyword>
<dbReference type="Gene3D" id="3.30.505.10">
    <property type="entry name" value="SH2 domain"/>
    <property type="match status" value="1"/>
</dbReference>
<feature type="compositionally biased region" description="Basic and acidic residues" evidence="10">
    <location>
        <begin position="109"/>
        <end position="138"/>
    </location>
</feature>
<accession>A0ABR1BLJ3</accession>
<dbReference type="PROSITE" id="PS50011">
    <property type="entry name" value="PROTEIN_KINASE_DOM"/>
    <property type="match status" value="1"/>
</dbReference>
<gene>
    <name evidence="13" type="primary">Necator_chrI.g1299</name>
    <name evidence="13" type="ORF">RB195_005173</name>
</gene>
<dbReference type="SUPFAM" id="SSF56112">
    <property type="entry name" value="Protein kinase-like (PK-like)"/>
    <property type="match status" value="1"/>
</dbReference>
<sequence>MVRKLSEDEVTQELSTKETKLKNKKKILEEEEPRRLSEEETQEFVAKERKVKGQKKTEGRKESRRLSEETADEAVEKELKTKTKRKKEKRKDRKSVDTLRDMTSVEQETQEKADEKKRENTKEQLSKERIQDKNKELYEANEAPGTTRDDETEAGTCVADQNIVHDYLSNAPEHMYKESNAEWLGKDIKSRESGIQIKRSSSKRSHLLKFKQKLKSIVSLRKQNRSDSIRGICRKRVQSENNILPPSATKELEDQVCYHGFRPRKDVANLLNEPGDFVVRATDSRREPEIVVSVLNENRKMINLTLRNESNMWELGKFENSSRSTLQFKRIQDLLNYYKKHSLPGNAKLRHAKARPSWIIKHESVVFDRTKDLIGTGNFSYVFKGIYFRTHEEKITVAIKVSHGGLGSTRDSTEEKEARGSMLAEAEMMSYYAHRHIVELYGVACAHPPVLVVMEYCPGGNLQTHLITQKDEIEVGERIVYALEAARGMRFLHRKNCIHRDLAARNCLISSKGRIKISDFGLSKTADQLEKMDGIVLDEPAPQIPLRWMAPESLRRPMKFSKKSDVWSFGMLLYEIFNQGEKPWKDEPAKKIATMIRRCKMPVFPQHVPREIPCIAAEIWVQNPDYRPTMKDINHSLDALSKKYAPPEAKNFSLNKLPGVFRADYAGLEEKIANLLPSSPVTALITESIGSVRQRHRRTAKIA</sequence>
<keyword evidence="7" id="KW-0727">SH2 domain</keyword>
<evidence type="ECO:0000256" key="6">
    <source>
        <dbReference type="ARBA" id="ARBA00051245"/>
    </source>
</evidence>
<evidence type="ECO:0000256" key="1">
    <source>
        <dbReference type="ARBA" id="ARBA00022679"/>
    </source>
</evidence>
<keyword evidence="14" id="KW-1185">Reference proteome</keyword>
<dbReference type="EC" id="2.7.10.2" evidence="9"/>
<dbReference type="Pfam" id="PF07714">
    <property type="entry name" value="PK_Tyr_Ser-Thr"/>
    <property type="match status" value="1"/>
</dbReference>
<keyword evidence="2 8" id="KW-0547">Nucleotide-binding</keyword>
<evidence type="ECO:0000313" key="14">
    <source>
        <dbReference type="Proteomes" id="UP001303046"/>
    </source>
</evidence>
<dbReference type="InterPro" id="IPR050198">
    <property type="entry name" value="Non-receptor_tyrosine_kinases"/>
</dbReference>
<feature type="domain" description="Protein kinase" evidence="12">
    <location>
        <begin position="368"/>
        <end position="638"/>
    </location>
</feature>
<name>A0ABR1BLJ3_NECAM</name>
<dbReference type="InterPro" id="IPR020635">
    <property type="entry name" value="Tyr_kinase_cat_dom"/>
</dbReference>
<evidence type="ECO:0000259" key="11">
    <source>
        <dbReference type="PROSITE" id="PS50001"/>
    </source>
</evidence>
<evidence type="ECO:0000256" key="10">
    <source>
        <dbReference type="SAM" id="MobiDB-lite"/>
    </source>
</evidence>
<dbReference type="InterPro" id="IPR000980">
    <property type="entry name" value="SH2"/>
</dbReference>
<keyword evidence="5 9" id="KW-0829">Tyrosine-protein kinase</keyword>
<dbReference type="InterPro" id="IPR017441">
    <property type="entry name" value="Protein_kinase_ATP_BS"/>
</dbReference>
<organism evidence="13 14">
    <name type="scientific">Necator americanus</name>
    <name type="common">Human hookworm</name>
    <dbReference type="NCBI Taxonomy" id="51031"/>
    <lineage>
        <taxon>Eukaryota</taxon>
        <taxon>Metazoa</taxon>
        <taxon>Ecdysozoa</taxon>
        <taxon>Nematoda</taxon>
        <taxon>Chromadorea</taxon>
        <taxon>Rhabditida</taxon>
        <taxon>Rhabditina</taxon>
        <taxon>Rhabditomorpha</taxon>
        <taxon>Strongyloidea</taxon>
        <taxon>Ancylostomatidae</taxon>
        <taxon>Bunostominae</taxon>
        <taxon>Necator</taxon>
    </lineage>
</organism>
<feature type="region of interest" description="Disordered" evidence="10">
    <location>
        <begin position="1"/>
        <end position="153"/>
    </location>
</feature>
<dbReference type="InterPro" id="IPR011009">
    <property type="entry name" value="Kinase-like_dom_sf"/>
</dbReference>
<evidence type="ECO:0000256" key="5">
    <source>
        <dbReference type="ARBA" id="ARBA00023137"/>
    </source>
</evidence>
<feature type="compositionally biased region" description="Basic and acidic residues" evidence="10">
    <location>
        <begin position="55"/>
        <end position="81"/>
    </location>
</feature>
<feature type="domain" description="SH2" evidence="11">
    <location>
        <begin position="257"/>
        <end position="353"/>
    </location>
</feature>
<dbReference type="PROSITE" id="PS00107">
    <property type="entry name" value="PROTEIN_KINASE_ATP"/>
    <property type="match status" value="1"/>
</dbReference>
<proteinExistence type="inferred from homology"/>
<dbReference type="SMART" id="SM00252">
    <property type="entry name" value="SH2"/>
    <property type="match status" value="1"/>
</dbReference>
<dbReference type="PANTHER" id="PTHR24418">
    <property type="entry name" value="TYROSINE-PROTEIN KINASE"/>
    <property type="match status" value="1"/>
</dbReference>
<comment type="caution">
    <text evidence="13">The sequence shown here is derived from an EMBL/GenBank/DDBJ whole genome shotgun (WGS) entry which is preliminary data.</text>
</comment>
<dbReference type="CDD" id="cd00192">
    <property type="entry name" value="PTKc"/>
    <property type="match status" value="1"/>
</dbReference>
<evidence type="ECO:0000313" key="13">
    <source>
        <dbReference type="EMBL" id="KAK6727314.1"/>
    </source>
</evidence>
<comment type="catalytic activity">
    <reaction evidence="6 9">
        <text>L-tyrosyl-[protein] + ATP = O-phospho-L-tyrosyl-[protein] + ADP + H(+)</text>
        <dbReference type="Rhea" id="RHEA:10596"/>
        <dbReference type="Rhea" id="RHEA-COMP:10136"/>
        <dbReference type="Rhea" id="RHEA-COMP:20101"/>
        <dbReference type="ChEBI" id="CHEBI:15378"/>
        <dbReference type="ChEBI" id="CHEBI:30616"/>
        <dbReference type="ChEBI" id="CHEBI:46858"/>
        <dbReference type="ChEBI" id="CHEBI:61978"/>
        <dbReference type="ChEBI" id="CHEBI:456216"/>
        <dbReference type="EC" id="2.7.10.2"/>
    </reaction>
</comment>
<dbReference type="Gene3D" id="1.10.510.10">
    <property type="entry name" value="Transferase(Phosphotransferase) domain 1"/>
    <property type="match status" value="1"/>
</dbReference>
<dbReference type="PROSITE" id="PS50001">
    <property type="entry name" value="SH2"/>
    <property type="match status" value="1"/>
</dbReference>
<protein>
    <recommendedName>
        <fullName evidence="9">Tyrosine-protein kinase</fullName>
        <ecNumber evidence="9">2.7.10.2</ecNumber>
    </recommendedName>
</protein>
<evidence type="ECO:0000256" key="7">
    <source>
        <dbReference type="PROSITE-ProRule" id="PRU00191"/>
    </source>
</evidence>
<dbReference type="PROSITE" id="PS00109">
    <property type="entry name" value="PROTEIN_KINASE_TYR"/>
    <property type="match status" value="1"/>
</dbReference>